<evidence type="ECO:0000256" key="2">
    <source>
        <dbReference type="SAM" id="SignalP"/>
    </source>
</evidence>
<keyword evidence="1" id="KW-0812">Transmembrane</keyword>
<comment type="caution">
    <text evidence="3">The sequence shown here is derived from an EMBL/GenBank/DDBJ whole genome shotgun (WGS) entry which is preliminary data.</text>
</comment>
<feature type="chain" id="PRO_5035293427" evidence="2">
    <location>
        <begin position="31"/>
        <end position="81"/>
    </location>
</feature>
<gene>
    <name evidence="3" type="ORF">J8273_7901</name>
</gene>
<reference evidence="3" key="1">
    <citation type="submission" date="2021-05" db="EMBL/GenBank/DDBJ databases">
        <title>A free-living protist that lacks canonical eukaryotic 1 DNA replication and segregation systems.</title>
        <authorList>
            <person name="Salas-Leiva D.E."/>
            <person name="Tromer E.C."/>
            <person name="Curtis B.A."/>
            <person name="Jerlstrom-Hultqvist J."/>
            <person name="Kolisko M."/>
            <person name="Yi Z."/>
            <person name="Salas-Leiva J.S."/>
            <person name="Gallot-Lavallee L."/>
            <person name="Kops G.J.P.L."/>
            <person name="Archibald J.M."/>
            <person name="Simpson A.G.B."/>
            <person name="Roger A.J."/>
        </authorList>
    </citation>
    <scope>NUCLEOTIDE SEQUENCE</scope>
    <source>
        <strain evidence="3">BICM</strain>
    </source>
</reference>
<accession>A0A8J6E7C1</accession>
<keyword evidence="2" id="KW-0732">Signal</keyword>
<feature type="transmembrane region" description="Helical" evidence="1">
    <location>
        <begin position="40"/>
        <end position="60"/>
    </location>
</feature>
<protein>
    <submittedName>
        <fullName evidence="3">Uncharacterized protein</fullName>
    </submittedName>
</protein>
<dbReference type="EMBL" id="JAHDYR010000064">
    <property type="protein sequence ID" value="KAG9390550.1"/>
    <property type="molecule type" value="Genomic_DNA"/>
</dbReference>
<evidence type="ECO:0000313" key="4">
    <source>
        <dbReference type="Proteomes" id="UP000717585"/>
    </source>
</evidence>
<dbReference type="AlphaFoldDB" id="A0A8J6E7C1"/>
<keyword evidence="4" id="KW-1185">Reference proteome</keyword>
<evidence type="ECO:0000313" key="3">
    <source>
        <dbReference type="EMBL" id="KAG9390550.1"/>
    </source>
</evidence>
<keyword evidence="1" id="KW-1133">Transmembrane helix</keyword>
<feature type="signal peptide" evidence="2">
    <location>
        <begin position="1"/>
        <end position="30"/>
    </location>
</feature>
<name>A0A8J6E7C1_9EUKA</name>
<keyword evidence="1" id="KW-0472">Membrane</keyword>
<dbReference type="Proteomes" id="UP000717585">
    <property type="component" value="Unassembled WGS sequence"/>
</dbReference>
<organism evidence="3 4">
    <name type="scientific">Carpediemonas membranifera</name>
    <dbReference type="NCBI Taxonomy" id="201153"/>
    <lineage>
        <taxon>Eukaryota</taxon>
        <taxon>Metamonada</taxon>
        <taxon>Carpediemonas-like organisms</taxon>
        <taxon>Carpediemonas</taxon>
    </lineage>
</organism>
<proteinExistence type="predicted"/>
<evidence type="ECO:0000256" key="1">
    <source>
        <dbReference type="SAM" id="Phobius"/>
    </source>
</evidence>
<sequence>MKVPHTSAQHLFSILLFATVMFSQIGCVEAGWFAVIGDSITIGVFLFILVSMVLVTLGLVRRRLLRQRLLYGGIEDGDEYD</sequence>